<evidence type="ECO:0000259" key="5">
    <source>
        <dbReference type="PROSITE" id="PS00716"/>
    </source>
</evidence>
<dbReference type="EMBL" id="JAFBDQ010000001">
    <property type="protein sequence ID" value="MBM7555364.1"/>
    <property type="molecule type" value="Genomic_DNA"/>
</dbReference>
<dbReference type="InterPro" id="IPR007624">
    <property type="entry name" value="RNA_pol_sigma70_r3"/>
</dbReference>
<keyword evidence="1" id="KW-0805">Transcription regulation</keyword>
<dbReference type="InterPro" id="IPR013324">
    <property type="entry name" value="RNA_pol_sigma_r3/r4-like"/>
</dbReference>
<dbReference type="Pfam" id="PF04539">
    <property type="entry name" value="Sigma70_r3"/>
    <property type="match status" value="1"/>
</dbReference>
<dbReference type="InterPro" id="IPR013325">
    <property type="entry name" value="RNA_pol_sigma_r2"/>
</dbReference>
<dbReference type="PRINTS" id="PR00046">
    <property type="entry name" value="SIGMA70FCT"/>
</dbReference>
<dbReference type="InterPro" id="IPR000943">
    <property type="entry name" value="RNA_pol_sigma70"/>
</dbReference>
<protein>
    <submittedName>
        <fullName evidence="6">RNA polymerase sigma factor for flagellar operon FliA</fullName>
    </submittedName>
</protein>
<keyword evidence="2" id="KW-0731">Sigma factor</keyword>
<evidence type="ECO:0000313" key="7">
    <source>
        <dbReference type="Proteomes" id="UP000774000"/>
    </source>
</evidence>
<dbReference type="NCBIfam" id="TIGR02937">
    <property type="entry name" value="sigma70-ECF"/>
    <property type="match status" value="1"/>
</dbReference>
<organism evidence="6 7">
    <name type="scientific">Halanaerobacter jeridensis</name>
    <dbReference type="NCBI Taxonomy" id="706427"/>
    <lineage>
        <taxon>Bacteria</taxon>
        <taxon>Bacillati</taxon>
        <taxon>Bacillota</taxon>
        <taxon>Clostridia</taxon>
        <taxon>Halanaerobiales</taxon>
        <taxon>Halobacteroidaceae</taxon>
        <taxon>Halanaerobacter</taxon>
    </lineage>
</organism>
<feature type="domain" description="RNA polymerase sigma-70" evidence="5">
    <location>
        <begin position="221"/>
        <end position="247"/>
    </location>
</feature>
<name>A0A938XRB6_9FIRM</name>
<dbReference type="InterPro" id="IPR007630">
    <property type="entry name" value="RNA_pol_sigma70_r4"/>
</dbReference>
<dbReference type="InterPro" id="IPR012845">
    <property type="entry name" value="RNA_pol_sigma_FliA_WhiG"/>
</dbReference>
<accession>A0A938XRB6</accession>
<evidence type="ECO:0000256" key="3">
    <source>
        <dbReference type="ARBA" id="ARBA00023125"/>
    </source>
</evidence>
<dbReference type="Pfam" id="PF04545">
    <property type="entry name" value="Sigma70_r4"/>
    <property type="match status" value="1"/>
</dbReference>
<dbReference type="SUPFAM" id="SSF88946">
    <property type="entry name" value="Sigma2 domain of RNA polymerase sigma factors"/>
    <property type="match status" value="1"/>
</dbReference>
<proteinExistence type="predicted"/>
<sequence>MGTDNELTEEELWAKYKEDGSQSAREKLILDYVPLVKHIVGKVMISIPDKYSFDDLVNYGILGLMDALERFDPQRGIKFSTYAVPRIKGSIYDEVRKDDWVPQSVRKKSKQFSTALIKLEKELGRKPTDEEIKEELDLNSKQYQKMLSQINIPENISLEKIISFKDNDKITIKDLVKGSKEEQPDQVFDYNKMKEVLGTAIDKLPQKEKLVVSLYYYEDLTLQEIGEIMELTTARISQLHTKSIFRLRGYLGQKKDVLVKFS</sequence>
<dbReference type="PROSITE" id="PS00716">
    <property type="entry name" value="SIGMA70_2"/>
    <property type="match status" value="1"/>
</dbReference>
<evidence type="ECO:0000256" key="2">
    <source>
        <dbReference type="ARBA" id="ARBA00023082"/>
    </source>
</evidence>
<dbReference type="SUPFAM" id="SSF88659">
    <property type="entry name" value="Sigma3 and sigma4 domains of RNA polymerase sigma factors"/>
    <property type="match status" value="2"/>
</dbReference>
<keyword evidence="6" id="KW-0969">Cilium</keyword>
<dbReference type="PANTHER" id="PTHR30385:SF7">
    <property type="entry name" value="RNA POLYMERASE SIGMA FACTOR FLIA"/>
    <property type="match status" value="1"/>
</dbReference>
<dbReference type="PIRSF" id="PIRSF000770">
    <property type="entry name" value="RNA_pol_sigma-SigE/K"/>
    <property type="match status" value="1"/>
</dbReference>
<keyword evidence="6" id="KW-0282">Flagellum</keyword>
<evidence type="ECO:0000313" key="6">
    <source>
        <dbReference type="EMBL" id="MBM7555364.1"/>
    </source>
</evidence>
<gene>
    <name evidence="6" type="ORF">JOC47_000188</name>
</gene>
<dbReference type="Gene3D" id="1.20.140.160">
    <property type="match status" value="1"/>
</dbReference>
<dbReference type="GO" id="GO:0006352">
    <property type="term" value="P:DNA-templated transcription initiation"/>
    <property type="evidence" value="ECO:0007669"/>
    <property type="project" value="InterPro"/>
</dbReference>
<dbReference type="GO" id="GO:0003899">
    <property type="term" value="F:DNA-directed RNA polymerase activity"/>
    <property type="evidence" value="ECO:0007669"/>
    <property type="project" value="InterPro"/>
</dbReference>
<dbReference type="RefSeq" id="WP_204700083.1">
    <property type="nucleotide sequence ID" value="NZ_JAFBDQ010000001.1"/>
</dbReference>
<dbReference type="NCBIfam" id="TIGR02479">
    <property type="entry name" value="FliA_WhiG"/>
    <property type="match status" value="1"/>
</dbReference>
<keyword evidence="3" id="KW-0238">DNA-binding</keyword>
<dbReference type="Gene3D" id="1.10.1740.10">
    <property type="match status" value="1"/>
</dbReference>
<evidence type="ECO:0000256" key="4">
    <source>
        <dbReference type="ARBA" id="ARBA00023163"/>
    </source>
</evidence>
<dbReference type="NCBIfam" id="NF005413">
    <property type="entry name" value="PRK06986.1"/>
    <property type="match status" value="1"/>
</dbReference>
<dbReference type="GO" id="GO:0016987">
    <property type="term" value="F:sigma factor activity"/>
    <property type="evidence" value="ECO:0007669"/>
    <property type="project" value="UniProtKB-KW"/>
</dbReference>
<dbReference type="InterPro" id="IPR007627">
    <property type="entry name" value="RNA_pol_sigma70_r2"/>
</dbReference>
<reference evidence="6" key="1">
    <citation type="submission" date="2021-01" db="EMBL/GenBank/DDBJ databases">
        <title>Genomic Encyclopedia of Type Strains, Phase IV (KMG-IV): sequencing the most valuable type-strain genomes for metagenomic binning, comparative biology and taxonomic classification.</title>
        <authorList>
            <person name="Goeker M."/>
        </authorList>
    </citation>
    <scope>NUCLEOTIDE SEQUENCE</scope>
    <source>
        <strain evidence="6">DSM 23230</strain>
    </source>
</reference>
<keyword evidence="7" id="KW-1185">Reference proteome</keyword>
<dbReference type="GO" id="GO:0003677">
    <property type="term" value="F:DNA binding"/>
    <property type="evidence" value="ECO:0007669"/>
    <property type="project" value="UniProtKB-KW"/>
</dbReference>
<dbReference type="InterPro" id="IPR014284">
    <property type="entry name" value="RNA_pol_sigma-70_dom"/>
</dbReference>
<keyword evidence="6" id="KW-0966">Cell projection</keyword>
<comment type="caution">
    <text evidence="6">The sequence shown here is derived from an EMBL/GenBank/DDBJ whole genome shotgun (WGS) entry which is preliminary data.</text>
</comment>
<dbReference type="Pfam" id="PF04542">
    <property type="entry name" value="Sigma70_r2"/>
    <property type="match status" value="1"/>
</dbReference>
<dbReference type="Proteomes" id="UP000774000">
    <property type="component" value="Unassembled WGS sequence"/>
</dbReference>
<dbReference type="AlphaFoldDB" id="A0A938XRB6"/>
<dbReference type="CDD" id="cd06171">
    <property type="entry name" value="Sigma70_r4"/>
    <property type="match status" value="1"/>
</dbReference>
<dbReference type="PANTHER" id="PTHR30385">
    <property type="entry name" value="SIGMA FACTOR F FLAGELLAR"/>
    <property type="match status" value="1"/>
</dbReference>
<keyword evidence="4" id="KW-0804">Transcription</keyword>
<evidence type="ECO:0000256" key="1">
    <source>
        <dbReference type="ARBA" id="ARBA00023015"/>
    </source>
</evidence>